<proteinExistence type="predicted"/>
<dbReference type="AlphaFoldDB" id="A0A9D4V6K4"/>
<gene>
    <name evidence="1" type="ORF">GOP47_0003677</name>
</gene>
<comment type="caution">
    <text evidence="1">The sequence shown here is derived from an EMBL/GenBank/DDBJ whole genome shotgun (WGS) entry which is preliminary data.</text>
</comment>
<organism evidence="1 2">
    <name type="scientific">Adiantum capillus-veneris</name>
    <name type="common">Maidenhair fern</name>
    <dbReference type="NCBI Taxonomy" id="13818"/>
    <lineage>
        <taxon>Eukaryota</taxon>
        <taxon>Viridiplantae</taxon>
        <taxon>Streptophyta</taxon>
        <taxon>Embryophyta</taxon>
        <taxon>Tracheophyta</taxon>
        <taxon>Polypodiopsida</taxon>
        <taxon>Polypodiidae</taxon>
        <taxon>Polypodiales</taxon>
        <taxon>Pteridineae</taxon>
        <taxon>Pteridaceae</taxon>
        <taxon>Vittarioideae</taxon>
        <taxon>Adiantum</taxon>
    </lineage>
</organism>
<dbReference type="EMBL" id="JABFUD020000004">
    <property type="protein sequence ID" value="KAI5080494.1"/>
    <property type="molecule type" value="Genomic_DNA"/>
</dbReference>
<evidence type="ECO:0000313" key="1">
    <source>
        <dbReference type="EMBL" id="KAI5080494.1"/>
    </source>
</evidence>
<dbReference type="Proteomes" id="UP000886520">
    <property type="component" value="Chromosome 4"/>
</dbReference>
<reference evidence="1" key="1">
    <citation type="submission" date="2021-01" db="EMBL/GenBank/DDBJ databases">
        <title>Adiantum capillus-veneris genome.</title>
        <authorList>
            <person name="Fang Y."/>
            <person name="Liao Q."/>
        </authorList>
    </citation>
    <scope>NUCLEOTIDE SEQUENCE</scope>
    <source>
        <strain evidence="1">H3</strain>
        <tissue evidence="1">Leaf</tissue>
    </source>
</reference>
<evidence type="ECO:0000313" key="2">
    <source>
        <dbReference type="Proteomes" id="UP000886520"/>
    </source>
</evidence>
<keyword evidence="2" id="KW-1185">Reference proteome</keyword>
<sequence length="110" mass="12313">MGFEDSCNWVVSGYVFQEYRSQCKGLLSITNIRMRLWIAVLVQSHPDHLRDLQIFLALESPRVLSLLMGKKTAESLSFSAGLPLSGQGGNHHPLFGWQWSSIILPLEGCP</sequence>
<accession>A0A9D4V6K4</accession>
<name>A0A9D4V6K4_ADICA</name>
<protein>
    <submittedName>
        <fullName evidence="1">Uncharacterized protein</fullName>
    </submittedName>
</protein>